<dbReference type="EMBL" id="LRRQ01000072">
    <property type="protein sequence ID" value="OAM90209.1"/>
    <property type="molecule type" value="Genomic_DNA"/>
</dbReference>
<evidence type="ECO:0000256" key="1">
    <source>
        <dbReference type="SAM" id="MobiDB-lite"/>
    </source>
</evidence>
<dbReference type="Proteomes" id="UP000078486">
    <property type="component" value="Unassembled WGS sequence"/>
</dbReference>
<evidence type="ECO:0000313" key="2">
    <source>
        <dbReference type="EMBL" id="OAM90209.1"/>
    </source>
</evidence>
<dbReference type="STRING" id="1184151.AW736_08315"/>
<protein>
    <submittedName>
        <fullName evidence="2">Uncharacterized protein</fullName>
    </submittedName>
</protein>
<name>A0A178ILX8_9BACT</name>
<evidence type="ECO:0000313" key="3">
    <source>
        <dbReference type="Proteomes" id="UP000078486"/>
    </source>
</evidence>
<organism evidence="2 3">
    <name type="scientific">Termitidicoccus mucosus</name>
    <dbReference type="NCBI Taxonomy" id="1184151"/>
    <lineage>
        <taxon>Bacteria</taxon>
        <taxon>Pseudomonadati</taxon>
        <taxon>Verrucomicrobiota</taxon>
        <taxon>Opitutia</taxon>
        <taxon>Opitutales</taxon>
        <taxon>Opitutaceae</taxon>
        <taxon>Termitidicoccus</taxon>
    </lineage>
</organism>
<gene>
    <name evidence="2" type="ORF">AW736_08315</name>
</gene>
<proteinExistence type="predicted"/>
<keyword evidence="3" id="KW-1185">Reference proteome</keyword>
<comment type="caution">
    <text evidence="2">The sequence shown here is derived from an EMBL/GenBank/DDBJ whole genome shotgun (WGS) entry which is preliminary data.</text>
</comment>
<feature type="region of interest" description="Disordered" evidence="1">
    <location>
        <begin position="1"/>
        <end position="42"/>
    </location>
</feature>
<accession>A0A178ILX8</accession>
<dbReference type="AlphaFoldDB" id="A0A178ILX8"/>
<sequence length="84" mass="8978">MLPLFPSGTDIPAPATESPPLPPAPQARNELQPHAAKSHAASKTTVTVFFIMPGKKQSRRPRSSLIARPMLAENTPSSIVMLHG</sequence>
<reference evidence="2 3" key="1">
    <citation type="submission" date="2016-01" db="EMBL/GenBank/DDBJ databases">
        <title>High potential of lignocellulose degradation of a new Verrucomicrobia species.</title>
        <authorList>
            <person name="Wang Y."/>
            <person name="Shi Y."/>
            <person name="Qiu Z."/>
            <person name="Liu S."/>
            <person name="Yang H."/>
        </authorList>
    </citation>
    <scope>NUCLEOTIDE SEQUENCE [LARGE SCALE GENOMIC DNA]</scope>
    <source>
        <strain evidence="2 3">TSB47</strain>
    </source>
</reference>